<dbReference type="GeneID" id="37616011"/>
<accession>A0A0B5JSN7</accession>
<dbReference type="EMBL" id="KP026921">
    <property type="protein sequence ID" value="AJG06159.1"/>
    <property type="molecule type" value="Genomic_RNA"/>
</dbReference>
<protein>
    <submittedName>
        <fullName evidence="2">E protein</fullName>
    </submittedName>
</protein>
<dbReference type="Pfam" id="PF07069">
    <property type="entry name" value="PRRSV_2b"/>
    <property type="match status" value="1"/>
</dbReference>
<dbReference type="Proteomes" id="UP000143088">
    <property type="component" value="Segment"/>
</dbReference>
<dbReference type="OrthoDB" id="26238at10239"/>
<gene>
    <name evidence="2" type="primary">ORF2a</name>
</gene>
<name>A0A0B5JSN7_9NIDO</name>
<keyword evidence="1" id="KW-1133">Transmembrane helix</keyword>
<proteinExistence type="predicted"/>
<dbReference type="RefSeq" id="YP_009118962.1">
    <property type="nucleotide sequence ID" value="NC_026439.1"/>
</dbReference>
<feature type="transmembrane region" description="Helical" evidence="1">
    <location>
        <begin position="26"/>
        <end position="51"/>
    </location>
</feature>
<dbReference type="InterPro" id="IPR009775">
    <property type="entry name" value="GP2b"/>
</dbReference>
<keyword evidence="1" id="KW-0812">Transmembrane</keyword>
<sequence length="74" mass="8080">MGSVWSIVSQAVYDAFVEFVTSVLDIVLFLGILFALTFAAKLVGFFIILVFRTLKSCKRDSGGTPTLPELGKYA</sequence>
<keyword evidence="3" id="KW-1185">Reference proteome</keyword>
<reference evidence="2 3" key="1">
    <citation type="submission" date="2014-10" db="EMBL/GenBank/DDBJ databases">
        <authorList>
            <consortium name="USAID EPT PREDICT program"/>
            <person name="Ng T.F.F."/>
            <person name="LeBreton M."/>
            <person name="Schneider B.S."/>
            <person name="Gillis A."/>
            <person name="Tamoufe U."/>
            <person name="Diffo L.D.D."/>
            <person name="Takuo J.M."/>
            <person name="Kondov N.O."/>
            <person name="Coffey L."/>
            <person name="Wolfe N.D."/>
            <person name="Delwart E."/>
        </authorList>
    </citation>
    <scope>NUCLEOTIDE SEQUENCE [LARGE SCALE GENOMIC DNA]</scope>
    <source>
        <strain evidence="2">PREDICT-06509</strain>
    </source>
</reference>
<evidence type="ECO:0000313" key="3">
    <source>
        <dbReference type="Proteomes" id="UP000143088"/>
    </source>
</evidence>
<dbReference type="KEGG" id="vg:37616011"/>
<evidence type="ECO:0000256" key="1">
    <source>
        <dbReference type="SAM" id="Phobius"/>
    </source>
</evidence>
<reference evidence="3" key="2">
    <citation type="submission" date="2015-02" db="EMBL/GenBank/DDBJ databases">
        <title>Virome of African Animals.</title>
        <authorList>
            <person name="Ng T.F.F."/>
            <person name="LeBreton M."/>
            <person name="Schneider B.S."/>
            <person name="Gillis A."/>
            <person name="Tamoufe U."/>
            <person name="Diffo L.D.D."/>
            <person name="Takuo J.M."/>
            <person name="Kondov N.O."/>
            <person name="Coffey L."/>
            <person name="Wolfe N.D."/>
            <person name="Delwart E."/>
        </authorList>
    </citation>
    <scope>NUCLEOTIDE SEQUENCE [LARGE SCALE GENOMIC DNA]</scope>
</reference>
<organism evidence="2 3">
    <name type="scientific">African pouched rat arterivirus</name>
    <dbReference type="NCBI Taxonomy" id="1965064"/>
    <lineage>
        <taxon>Viruses</taxon>
        <taxon>Riboviria</taxon>
        <taxon>Orthornavirae</taxon>
        <taxon>Pisuviricota</taxon>
        <taxon>Pisoniviricetes</taxon>
        <taxon>Nidovirales</taxon>
        <taxon>Arnidovirineae</taxon>
        <taxon>Arteriviridae</taxon>
        <taxon>Heroarterivirinae</taxon>
        <taxon>Lambdaarterivirus</taxon>
        <taxon>Lambdaarterivirus afriporav</taxon>
    </lineage>
</organism>
<keyword evidence="1" id="KW-0472">Membrane</keyword>
<evidence type="ECO:0000313" key="2">
    <source>
        <dbReference type="EMBL" id="AJG06159.1"/>
    </source>
</evidence>